<proteinExistence type="predicted"/>
<dbReference type="AlphaFoldDB" id="E1QKD0"/>
<evidence type="ECO:0000313" key="3">
    <source>
        <dbReference type="Proteomes" id="UP000009047"/>
    </source>
</evidence>
<keyword evidence="3" id="KW-1185">Reference proteome</keyword>
<dbReference type="Proteomes" id="UP000009047">
    <property type="component" value="Chromosome"/>
</dbReference>
<dbReference type="RefSeq" id="WP_013259462.1">
    <property type="nucleotide sequence ID" value="NC_014365.1"/>
</dbReference>
<dbReference type="PANTHER" id="PTHR15160:SF1">
    <property type="entry name" value="VON HIPPEL-LINDAU DISEASE TUMOR SUPPRESSOR"/>
    <property type="match status" value="1"/>
</dbReference>
<evidence type="ECO:0000259" key="1">
    <source>
        <dbReference type="PROSITE" id="PS51658"/>
    </source>
</evidence>
<name>E1QKD0_DESB2</name>
<dbReference type="PANTHER" id="PTHR15160">
    <property type="entry name" value="VON HIPPEL-LINDAU PROTEIN"/>
    <property type="match status" value="1"/>
</dbReference>
<organism evidence="2 3">
    <name type="scientific">Desulfarculus baarsii (strain ATCC 33931 / DSM 2075 / LMG 7858 / VKM B-1802 / 2st14)</name>
    <dbReference type="NCBI Taxonomy" id="644282"/>
    <lineage>
        <taxon>Bacteria</taxon>
        <taxon>Pseudomonadati</taxon>
        <taxon>Thermodesulfobacteriota</taxon>
        <taxon>Desulfarculia</taxon>
        <taxon>Desulfarculales</taxon>
        <taxon>Desulfarculaceae</taxon>
        <taxon>Desulfarculus</taxon>
    </lineage>
</organism>
<dbReference type="InterPro" id="IPR003729">
    <property type="entry name" value="Bi_nuclease_dom"/>
</dbReference>
<gene>
    <name evidence="2" type="ordered locus">Deba_2669</name>
</gene>
<reference evidence="2 3" key="1">
    <citation type="journal article" date="2010" name="Stand. Genomic Sci.">
        <title>Complete genome sequence of Desulfarculus baarsii type strain (2st14).</title>
        <authorList>
            <person name="Sun H."/>
            <person name="Spring S."/>
            <person name="Lapidus A."/>
            <person name="Davenport K."/>
            <person name="Del Rio T.G."/>
            <person name="Tice H."/>
            <person name="Nolan M."/>
            <person name="Copeland A."/>
            <person name="Cheng J.F."/>
            <person name="Lucas S."/>
            <person name="Tapia R."/>
            <person name="Goodwin L."/>
            <person name="Pitluck S."/>
            <person name="Ivanova N."/>
            <person name="Pagani I."/>
            <person name="Mavromatis K."/>
            <person name="Ovchinnikova G."/>
            <person name="Pati A."/>
            <person name="Chen A."/>
            <person name="Palaniappan K."/>
            <person name="Hauser L."/>
            <person name="Chang Y.J."/>
            <person name="Jeffries C.D."/>
            <person name="Detter J.C."/>
            <person name="Han C."/>
            <person name="Rohde M."/>
            <person name="Brambilla E."/>
            <person name="Goker M."/>
            <person name="Woyke T."/>
            <person name="Bristow J."/>
            <person name="Eisen J.A."/>
            <person name="Markowitz V."/>
            <person name="Hugenholtz P."/>
            <person name="Kyrpides N.C."/>
            <person name="Klenk H.P."/>
            <person name="Land M."/>
        </authorList>
    </citation>
    <scope>NUCLEOTIDE SEQUENCE [LARGE SCALE GENOMIC DNA]</scope>
    <source>
        <strain evidence="3">ATCC 33931 / DSM 2075 / LMG 7858 / VKM B-1802 / 2st14</strain>
    </source>
</reference>
<accession>E1QKD0</accession>
<dbReference type="EMBL" id="CP002085">
    <property type="protein sequence ID" value="ADK86023.1"/>
    <property type="molecule type" value="Genomic_DNA"/>
</dbReference>
<dbReference type="Pfam" id="PF02577">
    <property type="entry name" value="BFN_dom"/>
    <property type="match status" value="1"/>
</dbReference>
<dbReference type="InterPro" id="IPR036104">
    <property type="entry name" value="BFN_sf"/>
</dbReference>
<dbReference type="eggNOG" id="COG1259">
    <property type="taxonomic scope" value="Bacteria"/>
</dbReference>
<sequence length="161" mass="17494">MIRMTVQGLTLDPGTNSPILILKSADGAQTLPIWIGLMEATAIASELEQIHFSRPMTHDLLKNLIDGLGHSVVKVEVVDLRDNTFYALIHLLGPGGEFSMDCRPSDAIALGLRAGAPIYVAEGVIAEAAPKTSAEMASTSDDKWKDILERMKPEDFGKYKM</sequence>
<dbReference type="GO" id="GO:0004518">
    <property type="term" value="F:nuclease activity"/>
    <property type="evidence" value="ECO:0007669"/>
    <property type="project" value="InterPro"/>
</dbReference>
<dbReference type="STRING" id="644282.Deba_2669"/>
<feature type="domain" description="BFN" evidence="1">
    <location>
        <begin position="1"/>
        <end position="132"/>
    </location>
</feature>
<dbReference type="KEGG" id="dbr:Deba_2669"/>
<dbReference type="HOGENOM" id="CLU_096111_2_2_7"/>
<evidence type="ECO:0000313" key="2">
    <source>
        <dbReference type="EMBL" id="ADK86023.1"/>
    </source>
</evidence>
<dbReference type="PROSITE" id="PS51658">
    <property type="entry name" value="BFN"/>
    <property type="match status" value="1"/>
</dbReference>
<dbReference type="OrthoDB" id="9788698at2"/>
<protein>
    <recommendedName>
        <fullName evidence="1">BFN domain-containing protein</fullName>
    </recommendedName>
</protein>
<dbReference type="Gene3D" id="3.10.690.10">
    <property type="entry name" value="Bifunctional nuclease domain"/>
    <property type="match status" value="1"/>
</dbReference>
<dbReference type="SUPFAM" id="SSF103256">
    <property type="entry name" value="Hypothetical protein TM0160"/>
    <property type="match status" value="1"/>
</dbReference>